<feature type="compositionally biased region" description="Basic and acidic residues" evidence="1">
    <location>
        <begin position="436"/>
        <end position="456"/>
    </location>
</feature>
<feature type="compositionally biased region" description="Basic and acidic residues" evidence="1">
    <location>
        <begin position="400"/>
        <end position="420"/>
    </location>
</feature>
<organism evidence="2 3">
    <name type="scientific">Armillaria solidipes</name>
    <dbReference type="NCBI Taxonomy" id="1076256"/>
    <lineage>
        <taxon>Eukaryota</taxon>
        <taxon>Fungi</taxon>
        <taxon>Dikarya</taxon>
        <taxon>Basidiomycota</taxon>
        <taxon>Agaricomycotina</taxon>
        <taxon>Agaricomycetes</taxon>
        <taxon>Agaricomycetidae</taxon>
        <taxon>Agaricales</taxon>
        <taxon>Marasmiineae</taxon>
        <taxon>Physalacriaceae</taxon>
        <taxon>Armillaria</taxon>
    </lineage>
</organism>
<reference evidence="3" key="1">
    <citation type="journal article" date="2017" name="Nat. Ecol. Evol.">
        <title>Genome expansion and lineage-specific genetic innovations in the forest pathogenic fungi Armillaria.</title>
        <authorList>
            <person name="Sipos G."/>
            <person name="Prasanna A.N."/>
            <person name="Walter M.C."/>
            <person name="O'Connor E."/>
            <person name="Balint B."/>
            <person name="Krizsan K."/>
            <person name="Kiss B."/>
            <person name="Hess J."/>
            <person name="Varga T."/>
            <person name="Slot J."/>
            <person name="Riley R."/>
            <person name="Boka B."/>
            <person name="Rigling D."/>
            <person name="Barry K."/>
            <person name="Lee J."/>
            <person name="Mihaltcheva S."/>
            <person name="LaButti K."/>
            <person name="Lipzen A."/>
            <person name="Waldron R."/>
            <person name="Moloney N.M."/>
            <person name="Sperisen C."/>
            <person name="Kredics L."/>
            <person name="Vagvoelgyi C."/>
            <person name="Patrignani A."/>
            <person name="Fitzpatrick D."/>
            <person name="Nagy I."/>
            <person name="Doyle S."/>
            <person name="Anderson J.B."/>
            <person name="Grigoriev I.V."/>
            <person name="Gueldener U."/>
            <person name="Muensterkoetter M."/>
            <person name="Nagy L.G."/>
        </authorList>
    </citation>
    <scope>NUCLEOTIDE SEQUENCE [LARGE SCALE GENOMIC DNA]</scope>
    <source>
        <strain evidence="3">28-4</strain>
    </source>
</reference>
<feature type="region of interest" description="Disordered" evidence="1">
    <location>
        <begin position="358"/>
        <end position="456"/>
    </location>
</feature>
<dbReference type="STRING" id="1076256.A0A2H3AYW2"/>
<dbReference type="AlphaFoldDB" id="A0A2H3AYW2"/>
<protein>
    <submittedName>
        <fullName evidence="2">Uncharacterized protein</fullName>
    </submittedName>
</protein>
<proteinExistence type="predicted"/>
<name>A0A2H3AYW2_9AGAR</name>
<accession>A0A2H3AYW2</accession>
<feature type="compositionally biased region" description="Acidic residues" evidence="1">
    <location>
        <begin position="358"/>
        <end position="377"/>
    </location>
</feature>
<gene>
    <name evidence="2" type="ORF">ARMSODRAFT_1023752</name>
</gene>
<sequence length="471" mass="53707">MGKRQRLKKEQRKNMKGWAEGARAELLDKHVLGYADALERGYMAEDEFLRLVFVEYHFIIDWRLADHEDPPRPWPAFDPKIAYVPEVLSDEDAKKKSAAREKTNERIKRWLRYRVRKLNKKRLRLRRDHLNDPYTILLAQLVGITKPPKARQAYQEWMVEDGKNSVAMKTKERWDEAVINGATGGPRAGIRMGAARDLFAELTEAERAGWKDRAKETAEANKHEYQNALKAPPSKDPRERQLCISGLPAFAAPILKGIHERTGLNVVLLVGGPIPSEGGEIGTMNLAYGKNQEPMPVPWPKWKEQEFKGILTHYRDFLSTVYSEGDRKAAALPSLGDDAPLIQDEGLYMLEEDFPGLTENLDDVSDSLDDDISSSDDEAPRKKRKQGPKPSDGNWKKRAVVKDDDAPAKTKANDSNKENDSGTSIGSTKGKQHLSAYERQRLENIENIRNDPRMKELNEEIRQLQEERRPP</sequence>
<evidence type="ECO:0000313" key="2">
    <source>
        <dbReference type="EMBL" id="PBK63851.1"/>
    </source>
</evidence>
<dbReference type="Proteomes" id="UP000218334">
    <property type="component" value="Unassembled WGS sequence"/>
</dbReference>
<dbReference type="EMBL" id="KZ293456">
    <property type="protein sequence ID" value="PBK63851.1"/>
    <property type="molecule type" value="Genomic_DNA"/>
</dbReference>
<keyword evidence="3" id="KW-1185">Reference proteome</keyword>
<evidence type="ECO:0000313" key="3">
    <source>
        <dbReference type="Proteomes" id="UP000218334"/>
    </source>
</evidence>
<evidence type="ECO:0000256" key="1">
    <source>
        <dbReference type="SAM" id="MobiDB-lite"/>
    </source>
</evidence>